<dbReference type="Pfam" id="PF00646">
    <property type="entry name" value="F-box"/>
    <property type="match status" value="1"/>
</dbReference>
<dbReference type="InterPro" id="IPR001810">
    <property type="entry name" value="F-box_dom"/>
</dbReference>
<sequence length="360" mass="41554">MADNPDITEDGDAIIDACAYHRTEFDRVLIRTNERKIDAPFLLSTPDSVSSSGLGILSRLPEELTLMILRELDILSYLRFRRVNNRARSITTASREYKTVVKHGLQGLKPLLKAELGQVFTIAHFYQTLVSNQCEFCGKFATFLYLITCQRCCFTCLQISVDLHVLPIPVPKVFTKAVHSSSKEIENMCGPKLRVVYGKYSLQPWPSVKRPRYLVQAKPVVEKLRSLDSSRRIPKSVLSHQPQSQSHDEIRHDFCYRYMAAAALPWYDMSNDRVESGVNCKGCQFRVEEYERTNRLQDPPWGFNDRDRVYSRQEFLCHFESCAHAQNVWADTQVNRLAPESDFTLQGGIMLRYEPRHELH</sequence>
<gene>
    <name evidence="2" type="ORF">FMAN_14663</name>
</gene>
<organism evidence="2 3">
    <name type="scientific">Fusarium mangiferae</name>
    <name type="common">Mango malformation disease fungus</name>
    <dbReference type="NCBI Taxonomy" id="192010"/>
    <lineage>
        <taxon>Eukaryota</taxon>
        <taxon>Fungi</taxon>
        <taxon>Dikarya</taxon>
        <taxon>Ascomycota</taxon>
        <taxon>Pezizomycotina</taxon>
        <taxon>Sordariomycetes</taxon>
        <taxon>Hypocreomycetidae</taxon>
        <taxon>Hypocreales</taxon>
        <taxon>Nectriaceae</taxon>
        <taxon>Fusarium</taxon>
        <taxon>Fusarium fujikuroi species complex</taxon>
    </lineage>
</organism>
<dbReference type="PROSITE" id="PS50181">
    <property type="entry name" value="FBOX"/>
    <property type="match status" value="1"/>
</dbReference>
<keyword evidence="3" id="KW-1185">Reference proteome</keyword>
<evidence type="ECO:0000259" key="1">
    <source>
        <dbReference type="PROSITE" id="PS50181"/>
    </source>
</evidence>
<evidence type="ECO:0000313" key="3">
    <source>
        <dbReference type="Proteomes" id="UP000184255"/>
    </source>
</evidence>
<evidence type="ECO:0000313" key="2">
    <source>
        <dbReference type="EMBL" id="CVL08765.1"/>
    </source>
</evidence>
<dbReference type="VEuPathDB" id="FungiDB:FMAN_14663"/>
<dbReference type="SUPFAM" id="SSF81383">
    <property type="entry name" value="F-box domain"/>
    <property type="match status" value="1"/>
</dbReference>
<dbReference type="GeneID" id="65093908"/>
<dbReference type="RefSeq" id="XP_041691270.1">
    <property type="nucleotide sequence ID" value="XM_041825940.1"/>
</dbReference>
<reference evidence="3" key="1">
    <citation type="journal article" date="2016" name="Genome Biol. Evol.">
        <title>Comparative 'omics' of the Fusarium fujikuroi species complex highlights differences in genetic potential and metabolite synthesis.</title>
        <authorList>
            <person name="Niehaus E.-M."/>
            <person name="Muensterkoetter M."/>
            <person name="Proctor R.H."/>
            <person name="Brown D.W."/>
            <person name="Sharon A."/>
            <person name="Idan Y."/>
            <person name="Oren-Young L."/>
            <person name="Sieber C.M."/>
            <person name="Novak O."/>
            <person name="Pencik A."/>
            <person name="Tarkowska D."/>
            <person name="Hromadova K."/>
            <person name="Freeman S."/>
            <person name="Maymon M."/>
            <person name="Elazar M."/>
            <person name="Youssef S.A."/>
            <person name="El-Shabrawy E.S.M."/>
            <person name="Shalaby A.B.A."/>
            <person name="Houterman P."/>
            <person name="Brock N.L."/>
            <person name="Burkhardt I."/>
            <person name="Tsavkelova E.A."/>
            <person name="Dickschat J.S."/>
            <person name="Galuszka P."/>
            <person name="Gueldener U."/>
            <person name="Tudzynski B."/>
        </authorList>
    </citation>
    <scope>NUCLEOTIDE SEQUENCE [LARGE SCALE GENOMIC DNA]</scope>
    <source>
        <strain evidence="3">MRC7560</strain>
    </source>
</reference>
<dbReference type="EMBL" id="FCQH01000026">
    <property type="protein sequence ID" value="CVL08765.1"/>
    <property type="molecule type" value="Genomic_DNA"/>
</dbReference>
<feature type="domain" description="F-box" evidence="1">
    <location>
        <begin position="54"/>
        <end position="100"/>
    </location>
</feature>
<dbReference type="Proteomes" id="UP000184255">
    <property type="component" value="Unassembled WGS sequence"/>
</dbReference>
<proteinExistence type="predicted"/>
<dbReference type="AlphaFoldDB" id="A0A1L7UL10"/>
<name>A0A1L7UL10_FUSMA</name>
<dbReference type="InterPro" id="IPR036047">
    <property type="entry name" value="F-box-like_dom_sf"/>
</dbReference>
<accession>A0A1L7UL10</accession>
<protein>
    <recommendedName>
        <fullName evidence="1">F-box domain-containing protein</fullName>
    </recommendedName>
</protein>
<comment type="caution">
    <text evidence="2">The sequence shown here is derived from an EMBL/GenBank/DDBJ whole genome shotgun (WGS) entry which is preliminary data.</text>
</comment>